<dbReference type="AlphaFoldDB" id="G5IE99"/>
<keyword evidence="1" id="KW-0812">Transmembrane</keyword>
<feature type="transmembrane region" description="Helical" evidence="1">
    <location>
        <begin position="55"/>
        <end position="78"/>
    </location>
</feature>
<evidence type="ECO:0008006" key="4">
    <source>
        <dbReference type="Google" id="ProtNLM"/>
    </source>
</evidence>
<dbReference type="PATRIC" id="fig|742737.3.peg.1853"/>
<keyword evidence="1" id="KW-0472">Membrane</keyword>
<comment type="caution">
    <text evidence="2">The sequence shown here is derived from an EMBL/GenBank/DDBJ whole genome shotgun (WGS) entry which is preliminary data.</text>
</comment>
<reference evidence="2 3" key="1">
    <citation type="submission" date="2011-08" db="EMBL/GenBank/DDBJ databases">
        <title>The Genome Sequence of Clostridium hathewayi WAL-18680.</title>
        <authorList>
            <consortium name="The Broad Institute Genome Sequencing Platform"/>
            <person name="Earl A."/>
            <person name="Ward D."/>
            <person name="Feldgarden M."/>
            <person name="Gevers D."/>
            <person name="Finegold S.M."/>
            <person name="Summanen P.H."/>
            <person name="Molitoris D.R."/>
            <person name="Song M."/>
            <person name="Daigneault M."/>
            <person name="Allen-Vercoe E."/>
            <person name="Young S.K."/>
            <person name="Zeng Q."/>
            <person name="Gargeya S."/>
            <person name="Fitzgerald M."/>
            <person name="Haas B."/>
            <person name="Abouelleil A."/>
            <person name="Alvarado L."/>
            <person name="Arachchi H.M."/>
            <person name="Berlin A."/>
            <person name="Brown A."/>
            <person name="Chapman S.B."/>
            <person name="Chen Z."/>
            <person name="Dunbar C."/>
            <person name="Freedman E."/>
            <person name="Gearin G."/>
            <person name="Gellesch M."/>
            <person name="Goldberg J."/>
            <person name="Griggs A."/>
            <person name="Gujja S."/>
            <person name="Heiman D."/>
            <person name="Howarth C."/>
            <person name="Larson L."/>
            <person name="Lui A."/>
            <person name="MacDonald P.J.P."/>
            <person name="Montmayeur A."/>
            <person name="Murphy C."/>
            <person name="Neiman D."/>
            <person name="Pearson M."/>
            <person name="Priest M."/>
            <person name="Roberts A."/>
            <person name="Saif S."/>
            <person name="Shea T."/>
            <person name="Shenoy N."/>
            <person name="Sisk P."/>
            <person name="Stolte C."/>
            <person name="Sykes S."/>
            <person name="Wortman J."/>
            <person name="Nusbaum C."/>
            <person name="Birren B."/>
        </authorList>
    </citation>
    <scope>NUCLEOTIDE SEQUENCE [LARGE SCALE GENOMIC DNA]</scope>
    <source>
        <strain evidence="2 3">WAL-18680</strain>
    </source>
</reference>
<name>G5IE99_9FIRM</name>
<dbReference type="HOGENOM" id="CLU_2259919_0_0_9"/>
<accession>G5IE99</accession>
<proteinExistence type="predicted"/>
<evidence type="ECO:0000256" key="1">
    <source>
        <dbReference type="SAM" id="Phobius"/>
    </source>
</evidence>
<evidence type="ECO:0000313" key="3">
    <source>
        <dbReference type="Proteomes" id="UP000005384"/>
    </source>
</evidence>
<keyword evidence="1" id="KW-1133">Transmembrane helix</keyword>
<feature type="transmembrane region" description="Helical" evidence="1">
    <location>
        <begin position="12"/>
        <end position="43"/>
    </location>
</feature>
<dbReference type="EMBL" id="ADLN01000032">
    <property type="protein sequence ID" value="EHI60239.1"/>
    <property type="molecule type" value="Genomic_DNA"/>
</dbReference>
<protein>
    <recommendedName>
        <fullName evidence="4">DUF4190 domain-containing protein</fullName>
    </recommendedName>
</protein>
<gene>
    <name evidence="2" type="ORF">HMPREF9473_01826</name>
</gene>
<sequence>MEQKKNSSMAVASMVLGILSIVLSCCCFMGVGLGALAVIFARLAKVEEKMEGKAVAGMVTGIIGIVLGVVSIFVWALLLANESGSSLFGYLPEIGTMVKGGLL</sequence>
<organism evidence="2 3">
    <name type="scientific">Hungatella hathewayi WAL-18680</name>
    <dbReference type="NCBI Taxonomy" id="742737"/>
    <lineage>
        <taxon>Bacteria</taxon>
        <taxon>Bacillati</taxon>
        <taxon>Bacillota</taxon>
        <taxon>Clostridia</taxon>
        <taxon>Lachnospirales</taxon>
        <taxon>Lachnospiraceae</taxon>
        <taxon>Hungatella</taxon>
    </lineage>
</organism>
<dbReference type="OrthoDB" id="1936998at2"/>
<dbReference type="Proteomes" id="UP000005384">
    <property type="component" value="Unassembled WGS sequence"/>
</dbReference>
<dbReference type="PROSITE" id="PS51257">
    <property type="entry name" value="PROKAR_LIPOPROTEIN"/>
    <property type="match status" value="1"/>
</dbReference>
<keyword evidence="3" id="KW-1185">Reference proteome</keyword>
<evidence type="ECO:0000313" key="2">
    <source>
        <dbReference type="EMBL" id="EHI60239.1"/>
    </source>
</evidence>
<dbReference type="RefSeq" id="WP_006779807.1">
    <property type="nucleotide sequence ID" value="NZ_CP040506.1"/>
</dbReference>